<gene>
    <name evidence="4" type="ORF">SNE40_015317</name>
</gene>
<feature type="compositionally biased region" description="Polar residues" evidence="3">
    <location>
        <begin position="130"/>
        <end position="149"/>
    </location>
</feature>
<feature type="coiled-coil region" evidence="2">
    <location>
        <begin position="196"/>
        <end position="289"/>
    </location>
</feature>
<organism evidence="4 5">
    <name type="scientific">Patella caerulea</name>
    <name type="common">Rayed Mediterranean limpet</name>
    <dbReference type="NCBI Taxonomy" id="87958"/>
    <lineage>
        <taxon>Eukaryota</taxon>
        <taxon>Metazoa</taxon>
        <taxon>Spiralia</taxon>
        <taxon>Lophotrochozoa</taxon>
        <taxon>Mollusca</taxon>
        <taxon>Gastropoda</taxon>
        <taxon>Patellogastropoda</taxon>
        <taxon>Patelloidea</taxon>
        <taxon>Patellidae</taxon>
        <taxon>Patella</taxon>
    </lineage>
</organism>
<dbReference type="Proteomes" id="UP001347796">
    <property type="component" value="Unassembled WGS sequence"/>
</dbReference>
<dbReference type="GO" id="GO:0000175">
    <property type="term" value="F:3'-5'-RNA exonuclease activity"/>
    <property type="evidence" value="ECO:0007669"/>
    <property type="project" value="InterPro"/>
</dbReference>
<keyword evidence="5" id="KW-1185">Reference proteome</keyword>
<evidence type="ECO:0000256" key="3">
    <source>
        <dbReference type="SAM" id="MobiDB-lite"/>
    </source>
</evidence>
<dbReference type="InterPro" id="IPR022894">
    <property type="entry name" value="Oligoribonuclease"/>
</dbReference>
<dbReference type="EMBL" id="JAZGQO010000010">
    <property type="protein sequence ID" value="KAK6177160.1"/>
    <property type="molecule type" value="Genomic_DNA"/>
</dbReference>
<sequence>MDEPPTKKKKTGFGSKPGVAREYLEKNFGALPENLADVLNGHILFLYLNNGSSPTRTDRSFISKFPEVDSAKRMIRTLVANSLTKYRQLTKDNVFAKFKAISEDRLSIHCLRHGIGTSDKPVAPPMPSVDASTSQAESMGQDSVTSSSDVPVEPPMPSIDACVSDSMGQERAISDEDGAVGHGSASKIPVLSQCPCVKLRERLREAIRHRVEMRKKDMALLNSYRSRLKASTQASNIQVLNQKLRRKDARIETLKKEKCNLKSTQETELHKMRKKLKNAKRKLLRLRKKSLDQSMTIREEADGTISGLQNKVRSKDDEIGQLQYEKSLLEDTIENSTSETTFSNVGKTYSIATRLFVYDAVVAQTPTRNIPKLLESFVKRTGASLDKIPHRTTVEMMVRELGVITDVQSAEAIRDNKDLTVGFDVTTQEGVHINSVHVTFPSEKCLVVGIDQLPGGTAMDYKDHICTSIDELANVYSSFNQVDYQDTRKELISNISNSLTDRVASNHAAILLINEAWDKSLLELNCHLHPLDTISSETRSCLKKLETTKGKLFGNDCYAGNVVLQFNKIRYKDGKGDPQGMKTFLSKHDLGRGFLPRYRGNRLHIVFHIAGKLFTHHALFATFLKSGTSLGGLRSGLLQDFESSLAKVELQVLGLLGKMLTGPWMSSFYTSHQNEINHLEGIQTVQQVIKRLKSQADDPEGILKTDVDCFGTKLDPDKDAILAALQQTIPDDIQLFKTLMKQCIESTIKVLNRQYERYFNMDITEEMKRQTASARSHNIDAEEVMGMFSAALQKAPNATLCYLSSKLRAQKNNVMEYLDNQSVEKRDKLISFAISYAGKRITRNRRQQKDIAAEMSRRCVQKLEKKNMVELRKLEKKLKTMSKTDIEKEYQNLEGGKLESLLDLWEEKVVGKDICHLWYDSESQEKTLYNGRIVKFMKRTAMFKVAYWDLDGSFEDAEDFLLSKYSLGADLITDDLAIL</sequence>
<keyword evidence="1" id="KW-0540">Nuclease</keyword>
<evidence type="ECO:0000256" key="2">
    <source>
        <dbReference type="SAM" id="Coils"/>
    </source>
</evidence>
<dbReference type="PANTHER" id="PTHR11046:SF25">
    <property type="match status" value="1"/>
</dbReference>
<keyword evidence="1" id="KW-0378">Hydrolase</keyword>
<dbReference type="PANTHER" id="PTHR11046">
    <property type="entry name" value="OLIGORIBONUCLEASE, MITOCHONDRIAL"/>
    <property type="match status" value="1"/>
</dbReference>
<evidence type="ECO:0000256" key="1">
    <source>
        <dbReference type="ARBA" id="ARBA00022722"/>
    </source>
</evidence>
<comment type="caution">
    <text evidence="4">The sequence shown here is derived from an EMBL/GenBank/DDBJ whole genome shotgun (WGS) entry which is preliminary data.</text>
</comment>
<accession>A0AAN8JHM3</accession>
<protein>
    <submittedName>
        <fullName evidence="4">Uncharacterized protein</fullName>
    </submittedName>
</protein>
<dbReference type="AlphaFoldDB" id="A0AAN8JHM3"/>
<feature type="region of interest" description="Disordered" evidence="3">
    <location>
        <begin position="117"/>
        <end position="154"/>
    </location>
</feature>
<proteinExistence type="predicted"/>
<name>A0AAN8JHM3_PATCE</name>
<evidence type="ECO:0000313" key="5">
    <source>
        <dbReference type="Proteomes" id="UP001347796"/>
    </source>
</evidence>
<reference evidence="4 5" key="1">
    <citation type="submission" date="2024-01" db="EMBL/GenBank/DDBJ databases">
        <title>The genome of the rayed Mediterranean limpet Patella caerulea (Linnaeus, 1758).</title>
        <authorList>
            <person name="Anh-Thu Weber A."/>
            <person name="Halstead-Nussloch G."/>
        </authorList>
    </citation>
    <scope>NUCLEOTIDE SEQUENCE [LARGE SCALE GENOMIC DNA]</scope>
    <source>
        <strain evidence="4">AATW-2023a</strain>
        <tissue evidence="4">Whole specimen</tissue>
    </source>
</reference>
<evidence type="ECO:0000313" key="4">
    <source>
        <dbReference type="EMBL" id="KAK6177160.1"/>
    </source>
</evidence>
<keyword evidence="2" id="KW-0175">Coiled coil</keyword>